<dbReference type="InterPro" id="IPR037523">
    <property type="entry name" value="VOC_core"/>
</dbReference>
<evidence type="ECO:0000313" key="2">
    <source>
        <dbReference type="EMBL" id="MCK9874643.1"/>
    </source>
</evidence>
<protein>
    <submittedName>
        <fullName evidence="2">VOC family protein</fullName>
    </submittedName>
</protein>
<dbReference type="InterPro" id="IPR051332">
    <property type="entry name" value="Fosfomycin_Res_Enzymes"/>
</dbReference>
<feature type="domain" description="VOC" evidence="1">
    <location>
        <begin position="6"/>
        <end position="133"/>
    </location>
</feature>
<evidence type="ECO:0000259" key="1">
    <source>
        <dbReference type="PROSITE" id="PS51819"/>
    </source>
</evidence>
<organism evidence="2 3">
    <name type="scientific">Frankia umida</name>
    <dbReference type="NCBI Taxonomy" id="573489"/>
    <lineage>
        <taxon>Bacteria</taxon>
        <taxon>Bacillati</taxon>
        <taxon>Actinomycetota</taxon>
        <taxon>Actinomycetes</taxon>
        <taxon>Frankiales</taxon>
        <taxon>Frankiaceae</taxon>
        <taxon>Frankia</taxon>
    </lineage>
</organism>
<reference evidence="2 3" key="1">
    <citation type="submission" date="2022-04" db="EMBL/GenBank/DDBJ databases">
        <title>Genome diversity in the genus Frankia.</title>
        <authorList>
            <person name="Carlos-Shanley C."/>
            <person name="Hahn D."/>
        </authorList>
    </citation>
    <scope>NUCLEOTIDE SEQUENCE [LARGE SCALE GENOMIC DNA]</scope>
    <source>
        <strain evidence="2 3">Ag45/Mut15</strain>
    </source>
</reference>
<dbReference type="PROSITE" id="PS51819">
    <property type="entry name" value="VOC"/>
    <property type="match status" value="1"/>
</dbReference>
<comment type="caution">
    <text evidence="2">The sequence shown here is derived from an EMBL/GenBank/DDBJ whole genome shotgun (WGS) entry which is preliminary data.</text>
</comment>
<proteinExistence type="predicted"/>
<dbReference type="EMBL" id="JALKFT010000002">
    <property type="protein sequence ID" value="MCK9874643.1"/>
    <property type="molecule type" value="Genomic_DNA"/>
</dbReference>
<dbReference type="Pfam" id="PF00903">
    <property type="entry name" value="Glyoxalase"/>
    <property type="match status" value="1"/>
</dbReference>
<dbReference type="PANTHER" id="PTHR36113">
    <property type="entry name" value="LYASE, PUTATIVE-RELATED-RELATED"/>
    <property type="match status" value="1"/>
</dbReference>
<accession>A0ABT0JSX0</accession>
<keyword evidence="3" id="KW-1185">Reference proteome</keyword>
<dbReference type="InterPro" id="IPR004360">
    <property type="entry name" value="Glyas_Fos-R_dOase_dom"/>
</dbReference>
<dbReference type="RefSeq" id="WP_248823275.1">
    <property type="nucleotide sequence ID" value="NZ_JALKFT010000002.1"/>
</dbReference>
<dbReference type="InterPro" id="IPR029068">
    <property type="entry name" value="Glyas_Bleomycin-R_OHBP_Dase"/>
</dbReference>
<dbReference type="Gene3D" id="3.10.180.10">
    <property type="entry name" value="2,3-Dihydroxybiphenyl 1,2-Dioxygenase, domain 1"/>
    <property type="match status" value="1"/>
</dbReference>
<dbReference type="Proteomes" id="UP001201873">
    <property type="component" value="Unassembled WGS sequence"/>
</dbReference>
<dbReference type="SUPFAM" id="SSF54593">
    <property type="entry name" value="Glyoxalase/Bleomycin resistance protein/Dihydroxybiphenyl dioxygenase"/>
    <property type="match status" value="1"/>
</dbReference>
<evidence type="ECO:0000313" key="3">
    <source>
        <dbReference type="Proteomes" id="UP001201873"/>
    </source>
</evidence>
<gene>
    <name evidence="2" type="ORF">MXD59_02395</name>
</gene>
<dbReference type="PANTHER" id="PTHR36113:SF3">
    <property type="entry name" value="SLL5075 PROTEIN"/>
    <property type="match status" value="1"/>
</dbReference>
<name>A0ABT0JSX0_9ACTN</name>
<sequence length="136" mass="14786">MPITTGFNHIATITSDLDKIVAFYSDVFDAKSTFEMAAEQGHPRMTILDLGGGAALNVFEASAEDGAVDRRRMGGRGPIDHFGLAVDSLATLEATRDRLREHGADIGEIQRLGSEWSLFFRDPDGMELEVCCHADA</sequence>